<dbReference type="EnsemblPlants" id="PNT78037">
    <property type="protein sequence ID" value="PNT78037"/>
    <property type="gene ID" value="BRADI_1g72735v3"/>
</dbReference>
<organism evidence="1">
    <name type="scientific">Brachypodium distachyon</name>
    <name type="common">Purple false brome</name>
    <name type="synonym">Trachynia distachya</name>
    <dbReference type="NCBI Taxonomy" id="15368"/>
    <lineage>
        <taxon>Eukaryota</taxon>
        <taxon>Viridiplantae</taxon>
        <taxon>Streptophyta</taxon>
        <taxon>Embryophyta</taxon>
        <taxon>Tracheophyta</taxon>
        <taxon>Spermatophyta</taxon>
        <taxon>Magnoliopsida</taxon>
        <taxon>Liliopsida</taxon>
        <taxon>Poales</taxon>
        <taxon>Poaceae</taxon>
        <taxon>BOP clade</taxon>
        <taxon>Pooideae</taxon>
        <taxon>Stipodae</taxon>
        <taxon>Brachypodieae</taxon>
        <taxon>Brachypodium</taxon>
    </lineage>
</organism>
<keyword evidence="3" id="KW-1185">Reference proteome</keyword>
<dbReference type="EMBL" id="CM000880">
    <property type="protein sequence ID" value="PNT78037.1"/>
    <property type="molecule type" value="Genomic_DNA"/>
</dbReference>
<dbReference type="FunCoup" id="A0A2K2DUT0">
    <property type="interactions" value="220"/>
</dbReference>
<proteinExistence type="predicted"/>
<accession>A0A2K2DUT0</accession>
<gene>
    <name evidence="1" type="ORF">BRADI_1g72735v3</name>
</gene>
<evidence type="ECO:0000313" key="1">
    <source>
        <dbReference type="EMBL" id="PNT78037.1"/>
    </source>
</evidence>
<dbReference type="InParanoid" id="A0A2K2DUT0"/>
<reference evidence="1" key="2">
    <citation type="submission" date="2017-06" db="EMBL/GenBank/DDBJ databases">
        <title>WGS assembly of Brachypodium distachyon.</title>
        <authorList>
            <consortium name="The International Brachypodium Initiative"/>
            <person name="Lucas S."/>
            <person name="Harmon-Smith M."/>
            <person name="Lail K."/>
            <person name="Tice H."/>
            <person name="Grimwood J."/>
            <person name="Bruce D."/>
            <person name="Barry K."/>
            <person name="Shu S."/>
            <person name="Lindquist E."/>
            <person name="Wang M."/>
            <person name="Pitluck S."/>
            <person name="Vogel J.P."/>
            <person name="Garvin D.F."/>
            <person name="Mockler T.C."/>
            <person name="Schmutz J."/>
            <person name="Rokhsar D."/>
            <person name="Bevan M.W."/>
        </authorList>
    </citation>
    <scope>NUCLEOTIDE SEQUENCE</scope>
    <source>
        <strain evidence="1">Bd21</strain>
    </source>
</reference>
<reference evidence="2" key="3">
    <citation type="submission" date="2018-08" db="UniProtKB">
        <authorList>
            <consortium name="EnsemblPlants"/>
        </authorList>
    </citation>
    <scope>IDENTIFICATION</scope>
    <source>
        <strain evidence="2">cv. Bd21</strain>
    </source>
</reference>
<evidence type="ECO:0000313" key="3">
    <source>
        <dbReference type="Proteomes" id="UP000008810"/>
    </source>
</evidence>
<name>A0A2K2DUT0_BRADI</name>
<dbReference type="OrthoDB" id="687319at2759"/>
<evidence type="ECO:0008006" key="4">
    <source>
        <dbReference type="Google" id="ProtNLM"/>
    </source>
</evidence>
<dbReference type="Gramene" id="PNT78037">
    <property type="protein sequence ID" value="PNT78037"/>
    <property type="gene ID" value="BRADI_1g72735v3"/>
</dbReference>
<evidence type="ECO:0000313" key="2">
    <source>
        <dbReference type="EnsemblPlants" id="PNT78037"/>
    </source>
</evidence>
<dbReference type="Proteomes" id="UP000008810">
    <property type="component" value="Chromosome 1"/>
</dbReference>
<reference evidence="1 2" key="1">
    <citation type="journal article" date="2010" name="Nature">
        <title>Genome sequencing and analysis of the model grass Brachypodium distachyon.</title>
        <authorList>
            <consortium name="International Brachypodium Initiative"/>
        </authorList>
    </citation>
    <scope>NUCLEOTIDE SEQUENCE [LARGE SCALE GENOMIC DNA]</scope>
    <source>
        <strain evidence="1 2">Bd21</strain>
    </source>
</reference>
<dbReference type="AlphaFoldDB" id="A0A2K2DUT0"/>
<protein>
    <recommendedName>
        <fullName evidence="4">Protein kinase domain-containing protein</fullName>
    </recommendedName>
</protein>
<sequence>MDLKIDRKEEQVTGTLNTPSNLPAKYGESGIRLHVRLILHMDDLNEDEIHALSVMRNSCGINILHARLVQESPPYLLAWVEPYTGKLMDYLKSKSFGVPQLSNSKHPIVLPTALLGSAVRYIVDGVEQLRLSGHYHGNFTFWNTYYKLDTVSGNLTVKLADFVKKDWSAVARGLKEIGEFARQLNTAVSSSLPNIDCCQLYGLIDMMGCIGPINAEYAFQAIKRQPFFWGEKDRKEFYICVIPKAMKKDAFQSKLKKATSFGLPWSDNNSHLFLKLILTMSFHDKLPSNFSRLLKYSYLLIFTGKLL</sequence>
<feature type="non-terminal residue" evidence="1">
    <location>
        <position position="307"/>
    </location>
</feature>